<evidence type="ECO:0000256" key="13">
    <source>
        <dbReference type="SAM" id="Phobius"/>
    </source>
</evidence>
<evidence type="ECO:0000256" key="10">
    <source>
        <dbReference type="ARBA" id="ARBA00023128"/>
    </source>
</evidence>
<evidence type="ECO:0000256" key="5">
    <source>
        <dbReference type="ARBA" id="ARBA00022547"/>
    </source>
</evidence>
<evidence type="ECO:0000256" key="9">
    <source>
        <dbReference type="ARBA" id="ARBA00023065"/>
    </source>
</evidence>
<keyword evidence="4 12" id="KW-0813">Transport</keyword>
<dbReference type="Pfam" id="PF00895">
    <property type="entry name" value="ATP-synt_8"/>
    <property type="match status" value="1"/>
</dbReference>
<geneLocation type="mitochondrion" evidence="14"/>
<evidence type="ECO:0000256" key="7">
    <source>
        <dbReference type="ARBA" id="ARBA00022781"/>
    </source>
</evidence>
<keyword evidence="11 13" id="KW-0472">Membrane</keyword>
<dbReference type="GO" id="GO:0031966">
    <property type="term" value="C:mitochondrial membrane"/>
    <property type="evidence" value="ECO:0007669"/>
    <property type="project" value="UniProtKB-SubCell"/>
</dbReference>
<accession>A0A343C238</accession>
<proteinExistence type="inferred from homology"/>
<keyword evidence="9 12" id="KW-0406">Ion transport</keyword>
<keyword evidence="5 12" id="KW-0138">CF(0)</keyword>
<comment type="subunit">
    <text evidence="3">F-type ATPases have 2 components, CF(1) - the catalytic core - and CF(0) - the membrane proton channel.</text>
</comment>
<name>A0A343C238_9SCAR</name>
<comment type="subcellular location">
    <subcellularLocation>
        <location evidence="1 12">Mitochondrion membrane</location>
        <topology evidence="1 12">Single-pass membrane protein</topology>
    </subcellularLocation>
</comment>
<protein>
    <recommendedName>
        <fullName evidence="12">ATP synthase complex subunit 8</fullName>
    </recommendedName>
</protein>
<reference evidence="14" key="1">
    <citation type="submission" date="2016-04" db="EMBL/GenBank/DDBJ databases">
        <title>Mitochondria of beetle species.</title>
        <authorList>
            <person name="Hunter A."/>
            <person name="Moriniere J."/>
            <person name="Tang P."/>
            <person name="Linard B."/>
            <person name="Crampton-Platt A."/>
            <person name="Vogler A.P."/>
        </authorList>
    </citation>
    <scope>NUCLEOTIDE SEQUENCE</scope>
</reference>
<dbReference type="InterPro" id="IPR001421">
    <property type="entry name" value="ATP8_metazoa"/>
</dbReference>
<evidence type="ECO:0000256" key="6">
    <source>
        <dbReference type="ARBA" id="ARBA00022692"/>
    </source>
</evidence>
<evidence type="ECO:0000256" key="2">
    <source>
        <dbReference type="ARBA" id="ARBA00008892"/>
    </source>
</evidence>
<keyword evidence="8 13" id="KW-1133">Transmembrane helix</keyword>
<sequence>MAPMGWLTLFLIFCTTFMIFNSLNYYSFMYHTKLIQFKKAFKKLTWKW</sequence>
<dbReference type="EMBL" id="KX087240">
    <property type="protein sequence ID" value="ARH54081.1"/>
    <property type="molecule type" value="Genomic_DNA"/>
</dbReference>
<keyword evidence="6 12" id="KW-0812">Transmembrane</keyword>
<keyword evidence="7 12" id="KW-0375">Hydrogen ion transport</keyword>
<evidence type="ECO:0000313" key="14">
    <source>
        <dbReference type="EMBL" id="ARH54081.1"/>
    </source>
</evidence>
<organism evidence="14">
    <name type="scientific">Aphodius foetens</name>
    <dbReference type="NCBI Taxonomy" id="207149"/>
    <lineage>
        <taxon>Eukaryota</taxon>
        <taxon>Metazoa</taxon>
        <taxon>Ecdysozoa</taxon>
        <taxon>Arthropoda</taxon>
        <taxon>Hexapoda</taxon>
        <taxon>Insecta</taxon>
        <taxon>Pterygota</taxon>
        <taxon>Neoptera</taxon>
        <taxon>Endopterygota</taxon>
        <taxon>Coleoptera</taxon>
        <taxon>Polyphaga</taxon>
        <taxon>Scarabaeiformia</taxon>
        <taxon>Scarabaeidae</taxon>
        <taxon>Aphodiinae</taxon>
        <taxon>Aphodius</taxon>
        <taxon>Aphodius</taxon>
    </lineage>
</organism>
<evidence type="ECO:0000256" key="4">
    <source>
        <dbReference type="ARBA" id="ARBA00022448"/>
    </source>
</evidence>
<keyword evidence="10 12" id="KW-0496">Mitochondrion</keyword>
<gene>
    <name evidence="14" type="primary">atp8</name>
</gene>
<dbReference type="AlphaFoldDB" id="A0A343C238"/>
<evidence type="ECO:0000256" key="11">
    <source>
        <dbReference type="ARBA" id="ARBA00023136"/>
    </source>
</evidence>
<dbReference type="GO" id="GO:0015078">
    <property type="term" value="F:proton transmembrane transporter activity"/>
    <property type="evidence" value="ECO:0007669"/>
    <property type="project" value="InterPro"/>
</dbReference>
<evidence type="ECO:0000256" key="3">
    <source>
        <dbReference type="ARBA" id="ARBA00011291"/>
    </source>
</evidence>
<dbReference type="GO" id="GO:0015986">
    <property type="term" value="P:proton motive force-driven ATP synthesis"/>
    <property type="evidence" value="ECO:0007669"/>
    <property type="project" value="InterPro"/>
</dbReference>
<evidence type="ECO:0000256" key="1">
    <source>
        <dbReference type="ARBA" id="ARBA00004304"/>
    </source>
</evidence>
<evidence type="ECO:0000256" key="8">
    <source>
        <dbReference type="ARBA" id="ARBA00022989"/>
    </source>
</evidence>
<comment type="similarity">
    <text evidence="2 12">Belongs to the ATPase protein 8 family.</text>
</comment>
<feature type="transmembrane region" description="Helical" evidence="13">
    <location>
        <begin position="6"/>
        <end position="28"/>
    </location>
</feature>
<dbReference type="GO" id="GO:0045259">
    <property type="term" value="C:proton-transporting ATP synthase complex"/>
    <property type="evidence" value="ECO:0007669"/>
    <property type="project" value="UniProtKB-KW"/>
</dbReference>
<evidence type="ECO:0000256" key="12">
    <source>
        <dbReference type="RuleBase" id="RU003661"/>
    </source>
</evidence>